<dbReference type="Gene3D" id="3.40.1160.10">
    <property type="entry name" value="Acetylglutamate kinase-like"/>
    <property type="match status" value="1"/>
</dbReference>
<dbReference type="PROSITE" id="PS00324">
    <property type="entry name" value="ASPARTOKINASE"/>
    <property type="match status" value="1"/>
</dbReference>
<dbReference type="NCBIfam" id="NF006234">
    <property type="entry name" value="PRK08373.1"/>
    <property type="match status" value="1"/>
</dbReference>
<dbReference type="EMBL" id="LN999010">
    <property type="protein sequence ID" value="CUX77692.1"/>
    <property type="molecule type" value="Genomic_DNA"/>
</dbReference>
<name>A0A160VS64_9EURY</name>
<dbReference type="PANTHER" id="PTHR21499:SF70">
    <property type="entry name" value="ASPARTOKINASE"/>
    <property type="match status" value="1"/>
</dbReference>
<dbReference type="PANTHER" id="PTHR21499">
    <property type="entry name" value="ASPARTATE KINASE"/>
    <property type="match status" value="1"/>
</dbReference>
<accession>A0A160VS64</accession>
<dbReference type="InterPro" id="IPR018042">
    <property type="entry name" value="Aspartate_kinase_CS"/>
</dbReference>
<evidence type="ECO:0000313" key="3">
    <source>
        <dbReference type="EMBL" id="ASJ17089.1"/>
    </source>
</evidence>
<dbReference type="AlphaFoldDB" id="A0A160VS64"/>
<dbReference type="Pfam" id="PF00696">
    <property type="entry name" value="AA_kinase"/>
    <property type="match status" value="1"/>
</dbReference>
<dbReference type="GeneID" id="33322599"/>
<evidence type="ECO:0000313" key="5">
    <source>
        <dbReference type="Proteomes" id="UP000093069"/>
    </source>
</evidence>
<evidence type="ECO:0000313" key="6">
    <source>
        <dbReference type="Proteomes" id="UP000250189"/>
    </source>
</evidence>
<dbReference type="OrthoDB" id="8904at2157"/>
<dbReference type="EC" id="2.7.2.4" evidence="4"/>
<gene>
    <name evidence="3" type="ORF">A3L04_08420</name>
    <name evidence="4" type="ORF">CHITON_0913</name>
</gene>
<dbReference type="InterPro" id="IPR001048">
    <property type="entry name" value="Asp/Glu/Uridylate_kinase"/>
</dbReference>
<dbReference type="InterPro" id="IPR036393">
    <property type="entry name" value="AceGlu_kinase-like_sf"/>
</dbReference>
<dbReference type="GO" id="GO:0005829">
    <property type="term" value="C:cytosol"/>
    <property type="evidence" value="ECO:0007669"/>
    <property type="project" value="TreeGrafter"/>
</dbReference>
<keyword evidence="4" id="KW-0418">Kinase</keyword>
<dbReference type="GO" id="GO:0009089">
    <property type="term" value="P:lysine biosynthetic process via diaminopimelate"/>
    <property type="evidence" value="ECO:0007669"/>
    <property type="project" value="TreeGrafter"/>
</dbReference>
<organism evidence="4 5">
    <name type="scientific">Thermococcus chitonophagus</name>
    <dbReference type="NCBI Taxonomy" id="54262"/>
    <lineage>
        <taxon>Archaea</taxon>
        <taxon>Methanobacteriati</taxon>
        <taxon>Methanobacteriota</taxon>
        <taxon>Thermococci</taxon>
        <taxon>Thermococcales</taxon>
        <taxon>Thermococcaceae</taxon>
        <taxon>Thermococcus</taxon>
    </lineage>
</organism>
<protein>
    <submittedName>
        <fullName evidence="3">Aspartate kinase</fullName>
    </submittedName>
    <submittedName>
        <fullName evidence="4">Aspartokinase</fullName>
        <ecNumber evidence="4">2.7.2.4</ecNumber>
    </submittedName>
</protein>
<dbReference type="Proteomes" id="UP000250189">
    <property type="component" value="Chromosome"/>
</dbReference>
<evidence type="ECO:0000259" key="2">
    <source>
        <dbReference type="Pfam" id="PF00696"/>
    </source>
</evidence>
<evidence type="ECO:0000256" key="1">
    <source>
        <dbReference type="ARBA" id="ARBA00010122"/>
    </source>
</evidence>
<dbReference type="EMBL" id="CP015193">
    <property type="protein sequence ID" value="ASJ17089.1"/>
    <property type="molecule type" value="Genomic_DNA"/>
</dbReference>
<dbReference type="GO" id="GO:0004072">
    <property type="term" value="F:aspartate kinase activity"/>
    <property type="evidence" value="ECO:0007669"/>
    <property type="project" value="UniProtKB-EC"/>
</dbReference>
<reference evidence="4" key="2">
    <citation type="submission" date="2016-01" db="EMBL/GenBank/DDBJ databases">
        <authorList>
            <person name="Oliw E.H."/>
        </authorList>
    </citation>
    <scope>NUCLEOTIDE SEQUENCE</scope>
    <source>
        <strain evidence="4">1</strain>
    </source>
</reference>
<dbReference type="GO" id="GO:0009090">
    <property type="term" value="P:homoserine biosynthetic process"/>
    <property type="evidence" value="ECO:0007669"/>
    <property type="project" value="TreeGrafter"/>
</dbReference>
<keyword evidence="6" id="KW-1185">Reference proteome</keyword>
<reference evidence="3 6" key="3">
    <citation type="submission" date="2016-04" db="EMBL/GenBank/DDBJ databases">
        <title>Complete genome sequence of Thermococcus chitonophagus type strain GC74.</title>
        <authorList>
            <person name="Oger P.M."/>
        </authorList>
    </citation>
    <scope>NUCLEOTIDE SEQUENCE [LARGE SCALE GENOMIC DNA]</scope>
    <source>
        <strain evidence="3 6">GC74</strain>
    </source>
</reference>
<proteinExistence type="inferred from homology"/>
<feature type="domain" description="Aspartate/glutamate/uridylate kinase" evidence="2">
    <location>
        <begin position="1"/>
        <end position="254"/>
    </location>
</feature>
<reference evidence="5" key="1">
    <citation type="submission" date="2016-01" db="EMBL/GenBank/DDBJ databases">
        <authorList>
            <person name="Vorgias C.E."/>
        </authorList>
    </citation>
    <scope>NUCLEOTIDE SEQUENCE [LARGE SCALE GENOMIC DNA]</scope>
</reference>
<comment type="similarity">
    <text evidence="1">Belongs to the aspartokinase family.</text>
</comment>
<dbReference type="NCBIfam" id="TIGR02078">
    <property type="entry name" value="AspKin_pair"/>
    <property type="match status" value="1"/>
</dbReference>
<dbReference type="KEGG" id="tch:CHITON_0913"/>
<dbReference type="Proteomes" id="UP000093069">
    <property type="component" value="Chromosome I"/>
</dbReference>
<dbReference type="RefSeq" id="WP_068577176.1">
    <property type="nucleotide sequence ID" value="NZ_CP015193.1"/>
</dbReference>
<evidence type="ECO:0000313" key="4">
    <source>
        <dbReference type="EMBL" id="CUX77692.1"/>
    </source>
</evidence>
<dbReference type="CDD" id="cd04234">
    <property type="entry name" value="AAK_AK"/>
    <property type="match status" value="1"/>
</dbReference>
<sequence>MIVFKFGGSSMRLDFQDAVSLITNLFEESEVVVVVSALKGVTDDLIRYADSLNQDLAVKVASEYIYHAKLNGIDPSVLKPYIDRLFTLPDLEYPALRDYILSMGELLSAVLFASAVGGKVIPGEEIFIGRGEFGDAFIDIEKSRRNTKLIYEALENGFVPVVPGFVANLDGRIATLGRGGSDYSAVALGVLLDSEFVVIMSDVDGIYTADPRIIPMAKLIPYLSYDEALLASRYGMRAIQWKASKLAKDFKLTVLFGRTRNWRMGTVLSERSSGMPLMTFTKDRLLLINVTEDIGYDPIEEGPYWKLYALSESEALKVVRELHKRIFSPTQSIFQFGLDIQWKSEHYQQVSIKNLSQKRNIIRKFYYEEENLEPSG</sequence>
<dbReference type="SUPFAM" id="SSF53633">
    <property type="entry name" value="Carbamate kinase-like"/>
    <property type="match status" value="1"/>
</dbReference>
<dbReference type="STRING" id="54262.CHITON_0913"/>
<dbReference type="InterPro" id="IPR011819">
    <property type="entry name" value="AspKin_pair"/>
</dbReference>
<keyword evidence="4" id="KW-0808">Transferase</keyword>